<reference evidence="6" key="1">
    <citation type="journal article" date="2019" name="Int. J. Syst. Evol. Microbiol.">
        <title>The Global Catalogue of Microorganisms (GCM) 10K type strain sequencing project: providing services to taxonomists for standard genome sequencing and annotation.</title>
        <authorList>
            <consortium name="The Broad Institute Genomics Platform"/>
            <consortium name="The Broad Institute Genome Sequencing Center for Infectious Disease"/>
            <person name="Wu L."/>
            <person name="Ma J."/>
        </authorList>
    </citation>
    <scope>NUCLEOTIDE SEQUENCE [LARGE SCALE GENOMIC DNA]</scope>
    <source>
        <strain evidence="6">JCM 12607</strain>
    </source>
</reference>
<evidence type="ECO:0000256" key="3">
    <source>
        <dbReference type="ARBA" id="ARBA00023163"/>
    </source>
</evidence>
<evidence type="ECO:0000256" key="1">
    <source>
        <dbReference type="ARBA" id="ARBA00023015"/>
    </source>
</evidence>
<dbReference type="CDD" id="cd07377">
    <property type="entry name" value="WHTH_GntR"/>
    <property type="match status" value="1"/>
</dbReference>
<accession>A0ABW2X5S3</accession>
<dbReference type="EMBL" id="JBHTGL010000008">
    <property type="protein sequence ID" value="MFD0628878.1"/>
    <property type="molecule type" value="Genomic_DNA"/>
</dbReference>
<proteinExistence type="predicted"/>
<dbReference type="SMART" id="SM00345">
    <property type="entry name" value="HTH_GNTR"/>
    <property type="match status" value="1"/>
</dbReference>
<organism evidence="5 6">
    <name type="scientific">Streptomyces sanglieri</name>
    <dbReference type="NCBI Taxonomy" id="193460"/>
    <lineage>
        <taxon>Bacteria</taxon>
        <taxon>Bacillati</taxon>
        <taxon>Actinomycetota</taxon>
        <taxon>Actinomycetes</taxon>
        <taxon>Kitasatosporales</taxon>
        <taxon>Streptomycetaceae</taxon>
        <taxon>Streptomyces</taxon>
    </lineage>
</organism>
<dbReference type="Gene3D" id="3.40.50.2300">
    <property type="match status" value="2"/>
</dbReference>
<gene>
    <name evidence="5" type="ORF">ACFQ2K_45920</name>
</gene>
<comment type="caution">
    <text evidence="5">The sequence shown here is derived from an EMBL/GenBank/DDBJ whole genome shotgun (WGS) entry which is preliminary data.</text>
</comment>
<dbReference type="InterPro" id="IPR000524">
    <property type="entry name" value="Tscrpt_reg_HTH_GntR"/>
</dbReference>
<dbReference type="Gene3D" id="1.10.10.10">
    <property type="entry name" value="Winged helix-like DNA-binding domain superfamily/Winged helix DNA-binding domain"/>
    <property type="match status" value="1"/>
</dbReference>
<name>A0ABW2X5S3_9ACTN</name>
<dbReference type="PROSITE" id="PS50949">
    <property type="entry name" value="HTH_GNTR"/>
    <property type="match status" value="1"/>
</dbReference>
<dbReference type="SUPFAM" id="SSF53822">
    <property type="entry name" value="Periplasmic binding protein-like I"/>
    <property type="match status" value="1"/>
</dbReference>
<dbReference type="InterPro" id="IPR028082">
    <property type="entry name" value="Peripla_BP_I"/>
</dbReference>
<dbReference type="SUPFAM" id="SSF46785">
    <property type="entry name" value="Winged helix' DNA-binding domain"/>
    <property type="match status" value="1"/>
</dbReference>
<dbReference type="CDD" id="cd06267">
    <property type="entry name" value="PBP1_LacI_sugar_binding-like"/>
    <property type="match status" value="1"/>
</dbReference>
<keyword evidence="6" id="KW-1185">Reference proteome</keyword>
<dbReference type="Proteomes" id="UP001596915">
    <property type="component" value="Unassembled WGS sequence"/>
</dbReference>
<keyword evidence="1" id="KW-0805">Transcription regulation</keyword>
<dbReference type="InterPro" id="IPR046335">
    <property type="entry name" value="LacI/GalR-like_sensor"/>
</dbReference>
<dbReference type="PANTHER" id="PTHR30146">
    <property type="entry name" value="LACI-RELATED TRANSCRIPTIONAL REPRESSOR"/>
    <property type="match status" value="1"/>
</dbReference>
<dbReference type="PANTHER" id="PTHR30146:SF109">
    <property type="entry name" value="HTH-TYPE TRANSCRIPTIONAL REGULATOR GALS"/>
    <property type="match status" value="1"/>
</dbReference>
<dbReference type="InterPro" id="IPR036390">
    <property type="entry name" value="WH_DNA-bd_sf"/>
</dbReference>
<dbReference type="Pfam" id="PF00392">
    <property type="entry name" value="GntR"/>
    <property type="match status" value="1"/>
</dbReference>
<feature type="domain" description="HTH gntR-type" evidence="4">
    <location>
        <begin position="5"/>
        <end position="73"/>
    </location>
</feature>
<dbReference type="Pfam" id="PF13377">
    <property type="entry name" value="Peripla_BP_3"/>
    <property type="match status" value="1"/>
</dbReference>
<protein>
    <submittedName>
        <fullName evidence="5">Substrate-binding domain-containing protein</fullName>
    </submittedName>
</protein>
<keyword evidence="3" id="KW-0804">Transcription</keyword>
<sequence>MGTSGPKYQRIKDELRAEVARDEYEAGAPFITQNQLRERFQVSSTTAVRALNDLVAEGLLVRRRGQGTFVADPGDRAAAEPSPAHRSGVIACVISGQGPYQSEVLRGIESGCSERGMRLFFSDSAVHMTETGHASHDASLARQDQALRQAVEDRVDGIILYPVQGAPDPDVLDEIRRLRIPMVLVDRYFPGLAIDAVTADNYDVGYRLTEHLLTDGHERIATLWGETQCTSVHDRMTGHKQALRAHDQPLLPQLTALRSYTALSEDERKQLLTDLLGSPEPPTALLCAHGFAVATAAADLASLGIAVPDEIVLAGMDDAGPYDLLPLTSFAARLPAREIGLRAVEQLVTRIAERTAGEDPYRSAEQIVLPVRIRTRESVPVRLRTVAARRP</sequence>
<evidence type="ECO:0000259" key="4">
    <source>
        <dbReference type="PROSITE" id="PS50949"/>
    </source>
</evidence>
<dbReference type="InterPro" id="IPR036388">
    <property type="entry name" value="WH-like_DNA-bd_sf"/>
</dbReference>
<keyword evidence="2" id="KW-0238">DNA-binding</keyword>
<evidence type="ECO:0000256" key="2">
    <source>
        <dbReference type="ARBA" id="ARBA00023125"/>
    </source>
</evidence>
<evidence type="ECO:0000313" key="5">
    <source>
        <dbReference type="EMBL" id="MFD0628878.1"/>
    </source>
</evidence>
<evidence type="ECO:0000313" key="6">
    <source>
        <dbReference type="Proteomes" id="UP001596915"/>
    </source>
</evidence>